<protein>
    <recommendedName>
        <fullName evidence="9">TRAP transporter small permease protein</fullName>
    </recommendedName>
</protein>
<evidence type="ECO:0000256" key="7">
    <source>
        <dbReference type="ARBA" id="ARBA00023136"/>
    </source>
</evidence>
<keyword evidence="4 9" id="KW-0997">Cell inner membrane</keyword>
<evidence type="ECO:0000256" key="2">
    <source>
        <dbReference type="ARBA" id="ARBA00022448"/>
    </source>
</evidence>
<reference evidence="11 12" key="1">
    <citation type="submission" date="2024-09" db="EMBL/GenBank/DDBJ databases">
        <authorList>
            <person name="Sun Q."/>
            <person name="Mori K."/>
        </authorList>
    </citation>
    <scope>NUCLEOTIDE SEQUENCE [LARGE SCALE GENOMIC DNA]</scope>
    <source>
        <strain evidence="11 12">CECT 9424</strain>
    </source>
</reference>
<keyword evidence="5 9" id="KW-0812">Transmembrane</keyword>
<evidence type="ECO:0000313" key="12">
    <source>
        <dbReference type="Proteomes" id="UP001589670"/>
    </source>
</evidence>
<dbReference type="InterPro" id="IPR007387">
    <property type="entry name" value="TRAP_DctQ"/>
</dbReference>
<organism evidence="11 12">
    <name type="scientific">Roseovarius ramblicola</name>
    <dbReference type="NCBI Taxonomy" id="2022336"/>
    <lineage>
        <taxon>Bacteria</taxon>
        <taxon>Pseudomonadati</taxon>
        <taxon>Pseudomonadota</taxon>
        <taxon>Alphaproteobacteria</taxon>
        <taxon>Rhodobacterales</taxon>
        <taxon>Roseobacteraceae</taxon>
        <taxon>Roseovarius</taxon>
    </lineage>
</organism>
<comment type="similarity">
    <text evidence="8 9">Belongs to the TRAP transporter small permease family.</text>
</comment>
<evidence type="ECO:0000256" key="1">
    <source>
        <dbReference type="ARBA" id="ARBA00004429"/>
    </source>
</evidence>
<dbReference type="RefSeq" id="WP_377068185.1">
    <property type="nucleotide sequence ID" value="NZ_JBHMEC010000009.1"/>
</dbReference>
<keyword evidence="3" id="KW-1003">Cell membrane</keyword>
<feature type="transmembrane region" description="Helical" evidence="9">
    <location>
        <begin position="21"/>
        <end position="41"/>
    </location>
</feature>
<evidence type="ECO:0000256" key="5">
    <source>
        <dbReference type="ARBA" id="ARBA00022692"/>
    </source>
</evidence>
<comment type="function">
    <text evidence="9">Part of the tripartite ATP-independent periplasmic (TRAP) transport system.</text>
</comment>
<dbReference type="InterPro" id="IPR055348">
    <property type="entry name" value="DctQ"/>
</dbReference>
<sequence length="175" mass="19828">MTHAQSPAGRTADRIDRIINALNTGFIVLASVALLLMMLHVTADVVARATGAVNLIGTLEIVSYYYMILLVMLPMGFVELRNEHIRVDLFVQMMPRSVQFVLYLLSGLLCLVFFAIMLRQSFLDAWNSSLRQETIMSNYIFYIWPSRWALPIGFFGLLIAVLANMLKAVRLRKAL</sequence>
<evidence type="ECO:0000259" key="10">
    <source>
        <dbReference type="Pfam" id="PF04290"/>
    </source>
</evidence>
<evidence type="ECO:0000256" key="3">
    <source>
        <dbReference type="ARBA" id="ARBA00022475"/>
    </source>
</evidence>
<evidence type="ECO:0000256" key="8">
    <source>
        <dbReference type="ARBA" id="ARBA00038436"/>
    </source>
</evidence>
<feature type="domain" description="Tripartite ATP-independent periplasmic transporters DctQ component" evidence="10">
    <location>
        <begin position="37"/>
        <end position="170"/>
    </location>
</feature>
<dbReference type="Pfam" id="PF04290">
    <property type="entry name" value="DctQ"/>
    <property type="match status" value="1"/>
</dbReference>
<evidence type="ECO:0000313" key="11">
    <source>
        <dbReference type="EMBL" id="MFB9149359.1"/>
    </source>
</evidence>
<comment type="subcellular location">
    <subcellularLocation>
        <location evidence="1 9">Cell inner membrane</location>
        <topology evidence="1 9">Multi-pass membrane protein</topology>
    </subcellularLocation>
</comment>
<evidence type="ECO:0000256" key="9">
    <source>
        <dbReference type="RuleBase" id="RU369079"/>
    </source>
</evidence>
<comment type="caution">
    <text evidence="11">The sequence shown here is derived from an EMBL/GenBank/DDBJ whole genome shotgun (WGS) entry which is preliminary data.</text>
</comment>
<evidence type="ECO:0000256" key="4">
    <source>
        <dbReference type="ARBA" id="ARBA00022519"/>
    </source>
</evidence>
<comment type="subunit">
    <text evidence="9">The complex comprises the extracytoplasmic solute receptor protein and the two transmembrane proteins.</text>
</comment>
<feature type="transmembrane region" description="Helical" evidence="9">
    <location>
        <begin position="61"/>
        <end position="80"/>
    </location>
</feature>
<accession>A0ABV5HY72</accession>
<gene>
    <name evidence="11" type="ORF">ACFFU4_06285</name>
</gene>
<keyword evidence="12" id="KW-1185">Reference proteome</keyword>
<dbReference type="PANTHER" id="PTHR35011">
    <property type="entry name" value="2,3-DIKETO-L-GULONATE TRAP TRANSPORTER SMALL PERMEASE PROTEIN YIAM"/>
    <property type="match status" value="1"/>
</dbReference>
<keyword evidence="2 9" id="KW-0813">Transport</keyword>
<dbReference type="EMBL" id="JBHMEC010000009">
    <property type="protein sequence ID" value="MFB9149359.1"/>
    <property type="molecule type" value="Genomic_DNA"/>
</dbReference>
<keyword evidence="6 9" id="KW-1133">Transmembrane helix</keyword>
<keyword evidence="7 9" id="KW-0472">Membrane</keyword>
<feature type="transmembrane region" description="Helical" evidence="9">
    <location>
        <begin position="139"/>
        <end position="163"/>
    </location>
</feature>
<name>A0ABV5HY72_9RHOB</name>
<dbReference type="Proteomes" id="UP001589670">
    <property type="component" value="Unassembled WGS sequence"/>
</dbReference>
<feature type="transmembrane region" description="Helical" evidence="9">
    <location>
        <begin position="100"/>
        <end position="119"/>
    </location>
</feature>
<proteinExistence type="inferred from homology"/>
<evidence type="ECO:0000256" key="6">
    <source>
        <dbReference type="ARBA" id="ARBA00022989"/>
    </source>
</evidence>